<name>A0ACB7I665_MANES</name>
<proteinExistence type="predicted"/>
<keyword evidence="2" id="KW-1185">Reference proteome</keyword>
<protein>
    <submittedName>
        <fullName evidence="1">Uncharacterized protein</fullName>
    </submittedName>
</protein>
<gene>
    <name evidence="1" type="ORF">MANES_02G171700v8</name>
</gene>
<comment type="caution">
    <text evidence="1">The sequence shown here is derived from an EMBL/GenBank/DDBJ whole genome shotgun (WGS) entry which is preliminary data.</text>
</comment>
<sequence length="688" mass="76081">MEINSQYATIQQLLLLAVALAAASETTQASAQPMPGCPDRCGDLNIPFPFGTKEGCYLNKDFLITCNASNNYEAFLGETNITVLSISVEGQLRISTSPAYDCYDSSFHSTISQTSDLSLDKFPLSYTENKFTAVGCDTDTIIQGFQAKEYAAGCISYCGEFGDVVNGSCIGMGCCQTFIPKDVLEFEVSIYSFFSHSIVWDFNPCSYAFVVEANAYNFSTLDLADLRNETIFPVVLDWAIGNETCDDARKNQETYACKDNKSICYDSDNGPGYRCNCSEGYWGNPYLVNGCKDVNECEISSLNKCTDICLNTVGNYTCSCPKGYHGDGRKDGNGCSATTKSHIGVIAGTSIGLVVLFAGISFSILIIQRRSQTRLRKEFFEQNGGFLLQRLLTHKSSTDAAKIFTEEVLKKATNNFSKSMVIGQGGFGVVYKGNLSDERIVAIKRSKAIDRTQIEQFVNEVIVLSQIHHPNVVKLLGCCLETSVPLLVYEFISNGTLFHHIHDDGCAHTLPWETRLRMAEETAGAFAYMHSMQIIHRDVKSANILLDDKFTAIVSDFGVSRLVPFDEEQISTLVQGTLGYMDPEYFQSGILTEKSDVYSFGVVLVELLTGKKAICSECAEKSLALYFISSLRDGRLFEILEDRVKEEGNAEQLERVAEIARSCLRLEGEQRPTMKEVVEDLEMVRSIA</sequence>
<evidence type="ECO:0000313" key="1">
    <source>
        <dbReference type="EMBL" id="KAG8660542.1"/>
    </source>
</evidence>
<dbReference type="Proteomes" id="UP000091857">
    <property type="component" value="Chromosome 2"/>
</dbReference>
<accession>A0ACB7I665</accession>
<organism evidence="1 2">
    <name type="scientific">Manihot esculenta</name>
    <name type="common">Cassava</name>
    <name type="synonym">Jatropha manihot</name>
    <dbReference type="NCBI Taxonomy" id="3983"/>
    <lineage>
        <taxon>Eukaryota</taxon>
        <taxon>Viridiplantae</taxon>
        <taxon>Streptophyta</taxon>
        <taxon>Embryophyta</taxon>
        <taxon>Tracheophyta</taxon>
        <taxon>Spermatophyta</taxon>
        <taxon>Magnoliopsida</taxon>
        <taxon>eudicotyledons</taxon>
        <taxon>Gunneridae</taxon>
        <taxon>Pentapetalae</taxon>
        <taxon>rosids</taxon>
        <taxon>fabids</taxon>
        <taxon>Malpighiales</taxon>
        <taxon>Euphorbiaceae</taxon>
        <taxon>Crotonoideae</taxon>
        <taxon>Manihoteae</taxon>
        <taxon>Manihot</taxon>
    </lineage>
</organism>
<evidence type="ECO:0000313" key="2">
    <source>
        <dbReference type="Proteomes" id="UP000091857"/>
    </source>
</evidence>
<dbReference type="EMBL" id="CM004388">
    <property type="protein sequence ID" value="KAG8660542.1"/>
    <property type="molecule type" value="Genomic_DNA"/>
</dbReference>
<reference evidence="2" key="1">
    <citation type="journal article" date="2016" name="Nat. Biotechnol.">
        <title>Sequencing wild and cultivated cassava and related species reveals extensive interspecific hybridization and genetic diversity.</title>
        <authorList>
            <person name="Bredeson J.V."/>
            <person name="Lyons J.B."/>
            <person name="Prochnik S.E."/>
            <person name="Wu G.A."/>
            <person name="Ha C.M."/>
            <person name="Edsinger-Gonzales E."/>
            <person name="Grimwood J."/>
            <person name="Schmutz J."/>
            <person name="Rabbi I.Y."/>
            <person name="Egesi C."/>
            <person name="Nauluvula P."/>
            <person name="Lebot V."/>
            <person name="Ndunguru J."/>
            <person name="Mkamilo G."/>
            <person name="Bart R.S."/>
            <person name="Setter T.L."/>
            <person name="Gleadow R.M."/>
            <person name="Kulakow P."/>
            <person name="Ferguson M.E."/>
            <person name="Rounsley S."/>
            <person name="Rokhsar D.S."/>
        </authorList>
    </citation>
    <scope>NUCLEOTIDE SEQUENCE [LARGE SCALE GENOMIC DNA]</scope>
    <source>
        <strain evidence="2">cv. AM560-2</strain>
    </source>
</reference>